<comment type="caution">
    <text evidence="1">The sequence shown here is derived from an EMBL/GenBank/DDBJ whole genome shotgun (WGS) entry which is preliminary data.</text>
</comment>
<accession>A0ABS2PUR6</accession>
<dbReference type="RefSeq" id="WP_205010059.1">
    <property type="nucleotide sequence ID" value="NZ_JAFBEH010000032.1"/>
</dbReference>
<dbReference type="EMBL" id="JAFBEH010000032">
    <property type="protein sequence ID" value="MBM7643189.1"/>
    <property type="molecule type" value="Genomic_DNA"/>
</dbReference>
<name>A0ABS2PUR6_9STRE</name>
<sequence length="73" mass="8624">MAKVVVKNRTFIGQLVWVGDGEEPIFLKSGEVRAFDLREDFLGDLPVSDRSPYYEFKWEDQMRLLNHFEVFVL</sequence>
<keyword evidence="2" id="KW-1185">Reference proteome</keyword>
<protein>
    <recommendedName>
        <fullName evidence="3">DUF4176 domain-containing protein</fullName>
    </recommendedName>
</protein>
<reference evidence="1 2" key="1">
    <citation type="submission" date="2021-01" db="EMBL/GenBank/DDBJ databases">
        <title>Genomic Encyclopedia of Type Strains, Phase IV (KMG-IV): sequencing the most valuable type-strain genomes for metagenomic binning, comparative biology and taxonomic classification.</title>
        <authorList>
            <person name="Goeker M."/>
        </authorList>
    </citation>
    <scope>NUCLEOTIDE SEQUENCE [LARGE SCALE GENOMIC DNA]</scope>
    <source>
        <strain evidence="1 2">DSM 27382</strain>
    </source>
</reference>
<evidence type="ECO:0000313" key="2">
    <source>
        <dbReference type="Proteomes" id="UP000697472"/>
    </source>
</evidence>
<proteinExistence type="predicted"/>
<gene>
    <name evidence="1" type="ORF">JOC28_001490</name>
</gene>
<evidence type="ECO:0000313" key="1">
    <source>
        <dbReference type="EMBL" id="MBM7643189.1"/>
    </source>
</evidence>
<dbReference type="Proteomes" id="UP000697472">
    <property type="component" value="Unassembled WGS sequence"/>
</dbReference>
<organism evidence="1 2">
    <name type="scientific">Streptococcus loxodontisalivarius</name>
    <dbReference type="NCBI Taxonomy" id="1349415"/>
    <lineage>
        <taxon>Bacteria</taxon>
        <taxon>Bacillati</taxon>
        <taxon>Bacillota</taxon>
        <taxon>Bacilli</taxon>
        <taxon>Lactobacillales</taxon>
        <taxon>Streptococcaceae</taxon>
        <taxon>Streptococcus</taxon>
    </lineage>
</organism>
<evidence type="ECO:0008006" key="3">
    <source>
        <dbReference type="Google" id="ProtNLM"/>
    </source>
</evidence>